<evidence type="ECO:0000313" key="2">
    <source>
        <dbReference type="Proteomes" id="UP000002668"/>
    </source>
</evidence>
<accession>E4ZIV5</accession>
<sequence length="49" mass="5243">MSCACAGRAIFGIGGDYYRKPSPAQPIAQLSSAQLTQLSSAQSQRTRLR</sequence>
<dbReference type="HOGENOM" id="CLU_3143353_0_0_1"/>
<dbReference type="AlphaFoldDB" id="E4ZIV5"/>
<evidence type="ECO:0000313" key="1">
    <source>
        <dbReference type="EMBL" id="CBX91225.1"/>
    </source>
</evidence>
<dbReference type="InParanoid" id="E4ZIV5"/>
<name>E4ZIV5_LEPMJ</name>
<dbReference type="EMBL" id="FP929072">
    <property type="protein sequence ID" value="CBX91225.1"/>
    <property type="molecule type" value="Genomic_DNA"/>
</dbReference>
<reference evidence="2" key="1">
    <citation type="journal article" date="2011" name="Nat. Commun.">
        <title>Effector diversification within compartments of the Leptosphaeria maculans genome affected by Repeat-Induced Point mutations.</title>
        <authorList>
            <person name="Rouxel T."/>
            <person name="Grandaubert J."/>
            <person name="Hane J.K."/>
            <person name="Hoede C."/>
            <person name="van de Wouw A.P."/>
            <person name="Couloux A."/>
            <person name="Dominguez V."/>
            <person name="Anthouard V."/>
            <person name="Bally P."/>
            <person name="Bourras S."/>
            <person name="Cozijnsen A.J."/>
            <person name="Ciuffetti L.M."/>
            <person name="Degrave A."/>
            <person name="Dilmaghani A."/>
            <person name="Duret L."/>
            <person name="Fudal I."/>
            <person name="Goodwin S.B."/>
            <person name="Gout L."/>
            <person name="Glaser N."/>
            <person name="Linglin J."/>
            <person name="Kema G.H.J."/>
            <person name="Lapalu N."/>
            <person name="Lawrence C.B."/>
            <person name="May K."/>
            <person name="Meyer M."/>
            <person name="Ollivier B."/>
            <person name="Poulain J."/>
            <person name="Schoch C.L."/>
            <person name="Simon A."/>
            <person name="Spatafora J.W."/>
            <person name="Stachowiak A."/>
            <person name="Turgeon B.G."/>
            <person name="Tyler B.M."/>
            <person name="Vincent D."/>
            <person name="Weissenbach J."/>
            <person name="Amselem J."/>
            <person name="Quesneville H."/>
            <person name="Oliver R.P."/>
            <person name="Wincker P."/>
            <person name="Balesdent M.-H."/>
            <person name="Howlett B.J."/>
        </authorList>
    </citation>
    <scope>NUCLEOTIDE SEQUENCE [LARGE SCALE GENOMIC DNA]</scope>
    <source>
        <strain evidence="2">JN3 / isolate v23.1.3 / race Av1-4-5-6-7-8</strain>
    </source>
</reference>
<dbReference type="VEuPathDB" id="FungiDB:LEMA_P067330.1"/>
<dbReference type="Proteomes" id="UP000002668">
    <property type="component" value="Genome"/>
</dbReference>
<keyword evidence="2" id="KW-1185">Reference proteome</keyword>
<gene>
    <name evidence="1" type="ORF">LEMA_P067330.1</name>
</gene>
<proteinExistence type="predicted"/>
<protein>
    <submittedName>
        <fullName evidence="1">Predicted protein</fullName>
    </submittedName>
</protein>
<organism evidence="2">
    <name type="scientific">Leptosphaeria maculans (strain JN3 / isolate v23.1.3 / race Av1-4-5-6-7-8)</name>
    <name type="common">Blackleg fungus</name>
    <name type="synonym">Phoma lingam</name>
    <dbReference type="NCBI Taxonomy" id="985895"/>
    <lineage>
        <taxon>Eukaryota</taxon>
        <taxon>Fungi</taxon>
        <taxon>Dikarya</taxon>
        <taxon>Ascomycota</taxon>
        <taxon>Pezizomycotina</taxon>
        <taxon>Dothideomycetes</taxon>
        <taxon>Pleosporomycetidae</taxon>
        <taxon>Pleosporales</taxon>
        <taxon>Pleosporineae</taxon>
        <taxon>Leptosphaeriaceae</taxon>
        <taxon>Plenodomus</taxon>
        <taxon>Plenodomus lingam/Leptosphaeria maculans species complex</taxon>
    </lineage>
</organism>